<accession>A0AAV2GG16</accession>
<dbReference type="GO" id="GO:0006353">
    <property type="term" value="P:DNA-templated transcription termination"/>
    <property type="evidence" value="ECO:0007669"/>
    <property type="project" value="UniProtKB-KW"/>
</dbReference>
<proteinExistence type="inferred from homology"/>
<organism evidence="4 5">
    <name type="scientific">Linum trigynum</name>
    <dbReference type="NCBI Taxonomy" id="586398"/>
    <lineage>
        <taxon>Eukaryota</taxon>
        <taxon>Viridiplantae</taxon>
        <taxon>Streptophyta</taxon>
        <taxon>Embryophyta</taxon>
        <taxon>Tracheophyta</taxon>
        <taxon>Spermatophyta</taxon>
        <taxon>Magnoliopsida</taxon>
        <taxon>eudicotyledons</taxon>
        <taxon>Gunneridae</taxon>
        <taxon>Pentapetalae</taxon>
        <taxon>rosids</taxon>
        <taxon>fabids</taxon>
        <taxon>Malpighiales</taxon>
        <taxon>Linaceae</taxon>
        <taxon>Linum</taxon>
    </lineage>
</organism>
<evidence type="ECO:0000256" key="3">
    <source>
        <dbReference type="ARBA" id="ARBA00022946"/>
    </source>
</evidence>
<dbReference type="InterPro" id="IPR003690">
    <property type="entry name" value="MTERF"/>
</dbReference>
<reference evidence="4 5" key="1">
    <citation type="submission" date="2024-04" db="EMBL/GenBank/DDBJ databases">
        <authorList>
            <person name="Fracassetti M."/>
        </authorList>
    </citation>
    <scope>NUCLEOTIDE SEQUENCE [LARGE SCALE GENOMIC DNA]</scope>
</reference>
<dbReference type="PANTHER" id="PTHR13068:SF23">
    <property type="entry name" value="TRANSCRIPTION TERMINATION FACTOR MTERF15, MITOCHONDRIAL"/>
    <property type="match status" value="1"/>
</dbReference>
<keyword evidence="3" id="KW-0809">Transit peptide</keyword>
<evidence type="ECO:0000313" key="4">
    <source>
        <dbReference type="EMBL" id="CAL1409619.1"/>
    </source>
</evidence>
<comment type="similarity">
    <text evidence="1">Belongs to the mTERF family.</text>
</comment>
<dbReference type="PANTHER" id="PTHR13068">
    <property type="entry name" value="CGI-12 PROTEIN-RELATED"/>
    <property type="match status" value="1"/>
</dbReference>
<sequence>MAIRILGTRSNHHCITAASKLLPVEGGLRFLSTNPGSWNQTDYRKQISLANLLQRYGFPPSQLQNFLSRNRFVLNWNLQDVERSLGILLSLKIPRKSLVSLVSDCPGVLDLQFLKKWEVGFSNCGEVAVFNPSVIKTVLELSRKFSLDPGGFKSRLRVLKGLGFSEGTIRRTLEGSPRVIMMKESEVHKRVEFLSRIGIGNDGVDWVLYSFPEVLGFGVENRLMPLLNEFEQLGFNQELVRKEILAVPRILGMEVGELSKCLDLLRSLKCREPIKLKIFSNGELRAGFDVKLRIDCLCRHGLTHREAFKVLWKEPRVIAYDLEETDKRIHYLVNTMGFNARCLVEVPEFLGVSFEKQIVPRYNVIQYLHAKGGLGDEVGLKDIVKPSRLRFYNFYVKPYPECEKLYGRFSGDVVKGSKSQHPVGMWKLFKSPSYSDSKEDVMNMKLFMDSLS</sequence>
<evidence type="ECO:0000256" key="1">
    <source>
        <dbReference type="ARBA" id="ARBA00007692"/>
    </source>
</evidence>
<dbReference type="EMBL" id="OZ034821">
    <property type="protein sequence ID" value="CAL1409619.1"/>
    <property type="molecule type" value="Genomic_DNA"/>
</dbReference>
<dbReference type="Proteomes" id="UP001497516">
    <property type="component" value="Chromosome 8"/>
</dbReference>
<dbReference type="Gene3D" id="1.25.70.10">
    <property type="entry name" value="Transcription termination factor 3, mitochondrial"/>
    <property type="match status" value="1"/>
</dbReference>
<name>A0AAV2GG16_9ROSI</name>
<dbReference type="GO" id="GO:0003676">
    <property type="term" value="F:nucleic acid binding"/>
    <property type="evidence" value="ECO:0007669"/>
    <property type="project" value="InterPro"/>
</dbReference>
<dbReference type="Pfam" id="PF02536">
    <property type="entry name" value="mTERF"/>
    <property type="match status" value="1"/>
</dbReference>
<protein>
    <submittedName>
        <fullName evidence="4">Uncharacterized protein</fullName>
    </submittedName>
</protein>
<evidence type="ECO:0000256" key="2">
    <source>
        <dbReference type="ARBA" id="ARBA00022472"/>
    </source>
</evidence>
<evidence type="ECO:0000313" key="5">
    <source>
        <dbReference type="Proteomes" id="UP001497516"/>
    </source>
</evidence>
<gene>
    <name evidence="4" type="ORF">LTRI10_LOCUS49103</name>
</gene>
<keyword evidence="2" id="KW-0804">Transcription</keyword>
<dbReference type="AlphaFoldDB" id="A0AAV2GG16"/>
<dbReference type="InterPro" id="IPR038538">
    <property type="entry name" value="MTERF_sf"/>
</dbReference>
<keyword evidence="2" id="KW-0805">Transcription regulation</keyword>
<keyword evidence="5" id="KW-1185">Reference proteome</keyword>
<dbReference type="SMART" id="SM00733">
    <property type="entry name" value="Mterf"/>
    <property type="match status" value="7"/>
</dbReference>
<keyword evidence="2" id="KW-0806">Transcription termination</keyword>